<sequence>MFGKKAIAPLVVMVISLVLFVINLIELKNGNGGIWGMVSNILLIIAMALVITGNKKKSKK</sequence>
<dbReference type="EMBL" id="CP049616">
    <property type="protein sequence ID" value="QII46371.1"/>
    <property type="molecule type" value="Genomic_DNA"/>
</dbReference>
<dbReference type="Proteomes" id="UP000502928">
    <property type="component" value="Chromosome"/>
</dbReference>
<dbReference type="AlphaFoldDB" id="A0A6G7J660"/>
<keyword evidence="1" id="KW-0812">Transmembrane</keyword>
<proteinExistence type="predicted"/>
<dbReference type="KEGG" id="mut:GVT53_17345"/>
<feature type="transmembrane region" description="Helical" evidence="1">
    <location>
        <begin position="33"/>
        <end position="52"/>
    </location>
</feature>
<evidence type="ECO:0000313" key="3">
    <source>
        <dbReference type="Proteomes" id="UP000502928"/>
    </source>
</evidence>
<reference evidence="2 3" key="1">
    <citation type="submission" date="2020-02" db="EMBL/GenBank/DDBJ databases">
        <title>Complete genome of Muricauda sp. 501str8.</title>
        <authorList>
            <person name="Dong B."/>
            <person name="Zhu S."/>
            <person name="Yang J."/>
            <person name="Chen J."/>
        </authorList>
    </citation>
    <scope>NUCLEOTIDE SEQUENCE [LARGE SCALE GENOMIC DNA]</scope>
    <source>
        <strain evidence="2 3">501str8</strain>
    </source>
</reference>
<dbReference type="RefSeq" id="WP_166249746.1">
    <property type="nucleotide sequence ID" value="NZ_CP049616.1"/>
</dbReference>
<protein>
    <submittedName>
        <fullName evidence="2">Uncharacterized protein</fullName>
    </submittedName>
</protein>
<organism evidence="2 3">
    <name type="scientific">Flagellimonas oceani</name>
    <dbReference type="NCBI Taxonomy" id="2698672"/>
    <lineage>
        <taxon>Bacteria</taxon>
        <taxon>Pseudomonadati</taxon>
        <taxon>Bacteroidota</taxon>
        <taxon>Flavobacteriia</taxon>
        <taxon>Flavobacteriales</taxon>
        <taxon>Flavobacteriaceae</taxon>
        <taxon>Flagellimonas</taxon>
    </lineage>
</organism>
<name>A0A6G7J660_9FLAO</name>
<keyword evidence="1" id="KW-0472">Membrane</keyword>
<feature type="transmembrane region" description="Helical" evidence="1">
    <location>
        <begin position="7"/>
        <end position="27"/>
    </location>
</feature>
<keyword evidence="1" id="KW-1133">Transmembrane helix</keyword>
<evidence type="ECO:0000313" key="2">
    <source>
        <dbReference type="EMBL" id="QII46371.1"/>
    </source>
</evidence>
<accession>A0A6G7J660</accession>
<keyword evidence="3" id="KW-1185">Reference proteome</keyword>
<evidence type="ECO:0000256" key="1">
    <source>
        <dbReference type="SAM" id="Phobius"/>
    </source>
</evidence>
<gene>
    <name evidence="2" type="ORF">GVT53_17345</name>
</gene>